<organism evidence="2 3">
    <name type="scientific">Pristionchus fissidentatus</name>
    <dbReference type="NCBI Taxonomy" id="1538716"/>
    <lineage>
        <taxon>Eukaryota</taxon>
        <taxon>Metazoa</taxon>
        <taxon>Ecdysozoa</taxon>
        <taxon>Nematoda</taxon>
        <taxon>Chromadorea</taxon>
        <taxon>Rhabditida</taxon>
        <taxon>Rhabditina</taxon>
        <taxon>Diplogasteromorpha</taxon>
        <taxon>Diplogasteroidea</taxon>
        <taxon>Neodiplogasteridae</taxon>
        <taxon>Pristionchus</taxon>
    </lineage>
</organism>
<sequence length="720" mass="82932">EMAGEANNATHNLTFTNSLELIEDDGEMMTGATEEVEDIQLGPLSEFKDGFDAATNDHHHLMIHDLYQPLDLGDGRYTCKICHQSSTARPPLFTSKSQFTSHRYRCHGTFMNLLPCPDQECDLQFASIVALKRHLQTDRNLPLEAHYRHFLNMAEFEMWKATVEQVMGSKFLLHNKQALSKRNVMHCFRSEHKMASCARNRNRMSKMRKPGSACPAHITFIENLTGTIDVVYQLFHFGHDVDEVRLINRPMRGEDDFFSQQDESLSVSTIFPVTNRLPKSAAMQYVQLCLMDMPDSLYLSTRYSQLLVVLDVQSYFIFAKPIPNPRSVSAHVHKSYIVRQMVDMFTQFGCPVGFSVVGSSSVLFESMESIEHVFNVSMTHVGNASPDLNFLRKSILERAVDEFVTEDRWPEVVPFVVYAQNTEGGGNKYLSPFEMMFNRRPPQSHDPQEQLEEAHKTQINAVLGLRFETGDDVLVRFFDPEIIAEGPTRNASQPQPSTEYLNGLVGEVDWYGSPFYPYKVFICRSTEEPNTDCPFIWVSPFDVAPTVIDLRNRRNLQRRNLAMSLLCSCTEDSRGGERCFLPRSELCIDKMARACCEKLERECEYHNEYGNGGGDTYRRVELLSKRFMLREKMEKRRGEDDTRKEMEPEMENEEVVIEENLLRLEREERREQYLPHLYVLSRDDTTKESTASNRSPKETRVSDGPSELIMEEEIVEDMEA</sequence>
<evidence type="ECO:0000313" key="3">
    <source>
        <dbReference type="Proteomes" id="UP001432322"/>
    </source>
</evidence>
<dbReference type="InterPro" id="IPR052797">
    <property type="entry name" value="RegFact_GeneExpr_CellDeath"/>
</dbReference>
<evidence type="ECO:0000313" key="2">
    <source>
        <dbReference type="EMBL" id="GMT28756.1"/>
    </source>
</evidence>
<name>A0AAV5W942_9BILA</name>
<dbReference type="Proteomes" id="UP001432322">
    <property type="component" value="Unassembled WGS sequence"/>
</dbReference>
<gene>
    <name evidence="2" type="ORF">PFISCL1PPCAC_20053</name>
</gene>
<feature type="compositionally biased region" description="Acidic residues" evidence="1">
    <location>
        <begin position="709"/>
        <end position="720"/>
    </location>
</feature>
<accession>A0AAV5W942</accession>
<protein>
    <recommendedName>
        <fullName evidence="4">C2H2-type domain-containing protein</fullName>
    </recommendedName>
</protein>
<dbReference type="PANTHER" id="PTHR33936:SF9">
    <property type="entry name" value="C2H2-TYPE DOMAIN-CONTAINING PROTEIN"/>
    <property type="match status" value="1"/>
</dbReference>
<dbReference type="PANTHER" id="PTHR33936">
    <property type="entry name" value="PROTEIN CBG17840"/>
    <property type="match status" value="1"/>
</dbReference>
<comment type="caution">
    <text evidence="2">The sequence shown here is derived from an EMBL/GenBank/DDBJ whole genome shotgun (WGS) entry which is preliminary data.</text>
</comment>
<feature type="non-terminal residue" evidence="2">
    <location>
        <position position="720"/>
    </location>
</feature>
<dbReference type="AlphaFoldDB" id="A0AAV5W942"/>
<evidence type="ECO:0000256" key="1">
    <source>
        <dbReference type="SAM" id="MobiDB-lite"/>
    </source>
</evidence>
<feature type="region of interest" description="Disordered" evidence="1">
    <location>
        <begin position="681"/>
        <end position="720"/>
    </location>
</feature>
<evidence type="ECO:0008006" key="4">
    <source>
        <dbReference type="Google" id="ProtNLM"/>
    </source>
</evidence>
<keyword evidence="3" id="KW-1185">Reference proteome</keyword>
<feature type="non-terminal residue" evidence="2">
    <location>
        <position position="1"/>
    </location>
</feature>
<proteinExistence type="predicted"/>
<dbReference type="EMBL" id="BTSY01000005">
    <property type="protein sequence ID" value="GMT28756.1"/>
    <property type="molecule type" value="Genomic_DNA"/>
</dbReference>
<reference evidence="2" key="1">
    <citation type="submission" date="2023-10" db="EMBL/GenBank/DDBJ databases">
        <title>Genome assembly of Pristionchus species.</title>
        <authorList>
            <person name="Yoshida K."/>
            <person name="Sommer R.J."/>
        </authorList>
    </citation>
    <scope>NUCLEOTIDE SEQUENCE</scope>
    <source>
        <strain evidence="2">RS5133</strain>
    </source>
</reference>